<evidence type="ECO:0000313" key="2">
    <source>
        <dbReference type="EMBL" id="AMK15924.1"/>
    </source>
</evidence>
<proteinExistence type="predicted"/>
<dbReference type="Proteomes" id="UP000183442">
    <property type="component" value="Unassembled WGS sequence"/>
</dbReference>
<dbReference type="RefSeq" id="WP_067147675.1">
    <property type="nucleotide sequence ID" value="NZ_CP014265.1"/>
</dbReference>
<keyword evidence="4" id="KW-1185">Reference proteome</keyword>
<name>A0A126R1K4_METOL</name>
<dbReference type="Pfam" id="PF05239">
    <property type="entry name" value="PRC"/>
    <property type="match status" value="1"/>
</dbReference>
<accession>A0A126R1K4</accession>
<dbReference type="InterPro" id="IPR027275">
    <property type="entry name" value="PRC-brl_dom"/>
</dbReference>
<sequence length="92" mass="10408">MENTVAKPNTHRREEKLWSEIKSYQVATNNARILGVLDELIINEKTGKIVDIAVKVEAGRNIHVKGAKRRGDLLLIPFTKIEKVGEFIIVTE</sequence>
<reference evidence="2 4" key="1">
    <citation type="journal article" date="2016" name="Genome Announc.">
        <title>Draft Genome Sequence of the Rumen Methanogen Methanobrevibacter olleyae YLM1.</title>
        <authorList>
            <person name="Kelly W.J."/>
            <person name="Li D."/>
            <person name="Lambie S.C."/>
            <person name="Cox F."/>
            <person name="Attwood G.T."/>
            <person name="Altermann E."/>
            <person name="Leahy S.C."/>
        </authorList>
    </citation>
    <scope>NUCLEOTIDE SEQUENCE [LARGE SCALE GENOMIC DNA]</scope>
    <source>
        <strain evidence="2 4">YLM1</strain>
    </source>
</reference>
<gene>
    <name evidence="3" type="ORF">SAMN02910297_00044</name>
    <name evidence="2" type="ORF">YLM1_1367</name>
</gene>
<evidence type="ECO:0000259" key="1">
    <source>
        <dbReference type="Pfam" id="PF05239"/>
    </source>
</evidence>
<reference evidence="5" key="3">
    <citation type="submission" date="2016-10" db="EMBL/GenBank/DDBJ databases">
        <authorList>
            <person name="Varghese N."/>
        </authorList>
    </citation>
    <scope>NUCLEOTIDE SEQUENCE [LARGE SCALE GENOMIC DNA]</scope>
    <source>
        <strain evidence="5">DSM 16632</strain>
    </source>
</reference>
<dbReference type="EMBL" id="CP014265">
    <property type="protein sequence ID" value="AMK15924.1"/>
    <property type="molecule type" value="Genomic_DNA"/>
</dbReference>
<dbReference type="Proteomes" id="UP000066376">
    <property type="component" value="Chromosome"/>
</dbReference>
<dbReference type="KEGG" id="mol:YLM1_1367"/>
<reference evidence="3" key="4">
    <citation type="submission" date="2016-10" db="EMBL/GenBank/DDBJ databases">
        <authorList>
            <person name="de Groot N.N."/>
        </authorList>
    </citation>
    <scope>NUCLEOTIDE SEQUENCE [LARGE SCALE GENOMIC DNA]</scope>
    <source>
        <strain evidence="3">DSM 16632</strain>
    </source>
</reference>
<dbReference type="InterPro" id="IPR011033">
    <property type="entry name" value="PRC_barrel-like_sf"/>
</dbReference>
<evidence type="ECO:0000313" key="3">
    <source>
        <dbReference type="EMBL" id="SFL15516.1"/>
    </source>
</evidence>
<dbReference type="OrthoDB" id="81593at2157"/>
<evidence type="ECO:0000313" key="4">
    <source>
        <dbReference type="Proteomes" id="UP000066376"/>
    </source>
</evidence>
<dbReference type="SUPFAM" id="SSF50346">
    <property type="entry name" value="PRC-barrel domain"/>
    <property type="match status" value="1"/>
</dbReference>
<reference evidence="4" key="2">
    <citation type="submission" date="2016-02" db="EMBL/GenBank/DDBJ databases">
        <title>The draft genome sequence of the rumen methanogen Methanobrevibacter olleyae YLM1.</title>
        <authorList>
            <consortium name="New Zealand Agricultural Greenhouse Gas Research Centre/Pastoral Greenhouse Gas Research Consortium"/>
            <person name="Kelly W.J."/>
            <person name="Li D."/>
            <person name="Lambie S.C."/>
            <person name="Attwood G.T."/>
            <person name="Altermann E."/>
            <person name="Leahy S.C."/>
        </authorList>
    </citation>
    <scope>NUCLEOTIDE SEQUENCE [LARGE SCALE GENOMIC DNA]</scope>
    <source>
        <strain evidence="4">YLM1</strain>
    </source>
</reference>
<organism evidence="2 4">
    <name type="scientific">Methanobrevibacter olleyae</name>
    <dbReference type="NCBI Taxonomy" id="294671"/>
    <lineage>
        <taxon>Archaea</taxon>
        <taxon>Methanobacteriati</taxon>
        <taxon>Methanobacteriota</taxon>
        <taxon>Methanomada group</taxon>
        <taxon>Methanobacteria</taxon>
        <taxon>Methanobacteriales</taxon>
        <taxon>Methanobacteriaceae</taxon>
        <taxon>Methanobrevibacter</taxon>
    </lineage>
</organism>
<dbReference type="EMBL" id="FOTL01000001">
    <property type="protein sequence ID" value="SFL15516.1"/>
    <property type="molecule type" value="Genomic_DNA"/>
</dbReference>
<protein>
    <submittedName>
        <fullName evidence="2">PRC-barrel domain-containing protein</fullName>
    </submittedName>
    <submittedName>
        <fullName evidence="3">Sporulation protein YlmC, PRC-barrel domain family</fullName>
    </submittedName>
</protein>
<dbReference type="GeneID" id="28489677"/>
<feature type="domain" description="PRC-barrel" evidence="1">
    <location>
        <begin position="14"/>
        <end position="91"/>
    </location>
</feature>
<dbReference type="PATRIC" id="fig|294671.3.peg.1427"/>
<dbReference type="AlphaFoldDB" id="A0A126R1K4"/>
<dbReference type="Gene3D" id="2.30.30.240">
    <property type="entry name" value="PRC-barrel domain"/>
    <property type="match status" value="1"/>
</dbReference>
<dbReference type="STRING" id="294671.YLM1_1367"/>
<evidence type="ECO:0000313" key="5">
    <source>
        <dbReference type="Proteomes" id="UP000183442"/>
    </source>
</evidence>